<keyword evidence="2" id="KW-0645">Protease</keyword>
<dbReference type="Gene3D" id="3.40.390.10">
    <property type="entry name" value="Collagenase (Catalytic Domain)"/>
    <property type="match status" value="1"/>
</dbReference>
<keyword evidence="5" id="KW-0378">Hydrolase</keyword>
<dbReference type="EMBL" id="MU006576">
    <property type="protein sequence ID" value="KAF2746779.1"/>
    <property type="molecule type" value="Genomic_DNA"/>
</dbReference>
<feature type="chain" id="PRO_5025588913" evidence="10">
    <location>
        <begin position="19"/>
        <end position="308"/>
    </location>
</feature>
<dbReference type="GO" id="GO:0046872">
    <property type="term" value="F:metal ion binding"/>
    <property type="evidence" value="ECO:0007669"/>
    <property type="project" value="UniProtKB-KW"/>
</dbReference>
<evidence type="ECO:0000259" key="11">
    <source>
        <dbReference type="Pfam" id="PF05572"/>
    </source>
</evidence>
<protein>
    <submittedName>
        <fullName evidence="12">Zincin</fullName>
    </submittedName>
</protein>
<organism evidence="12 13">
    <name type="scientific">Sporormia fimetaria CBS 119925</name>
    <dbReference type="NCBI Taxonomy" id="1340428"/>
    <lineage>
        <taxon>Eukaryota</taxon>
        <taxon>Fungi</taxon>
        <taxon>Dikarya</taxon>
        <taxon>Ascomycota</taxon>
        <taxon>Pezizomycotina</taxon>
        <taxon>Dothideomycetes</taxon>
        <taxon>Pleosporomycetidae</taxon>
        <taxon>Pleosporales</taxon>
        <taxon>Sporormiaceae</taxon>
        <taxon>Sporormia</taxon>
    </lineage>
</organism>
<dbReference type="AlphaFoldDB" id="A0A6A6VAL5"/>
<proteinExistence type="inferred from homology"/>
<feature type="signal peptide" evidence="10">
    <location>
        <begin position="1"/>
        <end position="18"/>
    </location>
</feature>
<keyword evidence="13" id="KW-1185">Reference proteome</keyword>
<keyword evidence="3" id="KW-0479">Metal-binding</keyword>
<evidence type="ECO:0000256" key="6">
    <source>
        <dbReference type="ARBA" id="ARBA00022833"/>
    </source>
</evidence>
<evidence type="ECO:0000313" key="13">
    <source>
        <dbReference type="Proteomes" id="UP000799440"/>
    </source>
</evidence>
<evidence type="ECO:0000256" key="8">
    <source>
        <dbReference type="ARBA" id="ARBA00023157"/>
    </source>
</evidence>
<reference evidence="12" key="1">
    <citation type="journal article" date="2020" name="Stud. Mycol.">
        <title>101 Dothideomycetes genomes: a test case for predicting lifestyles and emergence of pathogens.</title>
        <authorList>
            <person name="Haridas S."/>
            <person name="Albert R."/>
            <person name="Binder M."/>
            <person name="Bloem J."/>
            <person name="Labutti K."/>
            <person name="Salamov A."/>
            <person name="Andreopoulos B."/>
            <person name="Baker S."/>
            <person name="Barry K."/>
            <person name="Bills G."/>
            <person name="Bluhm B."/>
            <person name="Cannon C."/>
            <person name="Castanera R."/>
            <person name="Culley D."/>
            <person name="Daum C."/>
            <person name="Ezra D."/>
            <person name="Gonzalez J."/>
            <person name="Henrissat B."/>
            <person name="Kuo A."/>
            <person name="Liang C."/>
            <person name="Lipzen A."/>
            <person name="Lutzoni F."/>
            <person name="Magnuson J."/>
            <person name="Mondo S."/>
            <person name="Nolan M."/>
            <person name="Ohm R."/>
            <person name="Pangilinan J."/>
            <person name="Park H.-J."/>
            <person name="Ramirez L."/>
            <person name="Alfaro M."/>
            <person name="Sun H."/>
            <person name="Tritt A."/>
            <person name="Yoshinaga Y."/>
            <person name="Zwiers L.-H."/>
            <person name="Turgeon B."/>
            <person name="Goodwin S."/>
            <person name="Spatafora J."/>
            <person name="Crous P."/>
            <person name="Grigoriev I."/>
        </authorList>
    </citation>
    <scope>NUCLEOTIDE SEQUENCE</scope>
    <source>
        <strain evidence="12">CBS 119925</strain>
    </source>
</reference>
<dbReference type="GO" id="GO:0008237">
    <property type="term" value="F:metallopeptidase activity"/>
    <property type="evidence" value="ECO:0007669"/>
    <property type="project" value="UniProtKB-KW"/>
</dbReference>
<evidence type="ECO:0000256" key="1">
    <source>
        <dbReference type="ARBA" id="ARBA00008721"/>
    </source>
</evidence>
<evidence type="ECO:0000256" key="3">
    <source>
        <dbReference type="ARBA" id="ARBA00022723"/>
    </source>
</evidence>
<evidence type="ECO:0000313" key="12">
    <source>
        <dbReference type="EMBL" id="KAF2746779.1"/>
    </source>
</evidence>
<evidence type="ECO:0000256" key="7">
    <source>
        <dbReference type="ARBA" id="ARBA00023049"/>
    </source>
</evidence>
<keyword evidence="4 10" id="KW-0732">Signal</keyword>
<evidence type="ECO:0000256" key="5">
    <source>
        <dbReference type="ARBA" id="ARBA00022801"/>
    </source>
</evidence>
<name>A0A6A6VAL5_9PLEO</name>
<sequence>MLPLTLLLPSLFITTTTAADPPPVKPFDCGTDTAHAPDSFLEAIQALHNGSPSGGSPASRARSLNLLPRAPTTGPITVDTVFHIVATDDTKDDISNDMPSLQLDVLNEAYSPHDIHFNLLNITWTTNSLWATGAGGDADRAMKRALRQCSYSTLNIYFQTSLAGGVLGRCTLPSSLGASPGSVPRDTYFSDGCNVNANTMPGGLLAGYNKGKTVVHETGHWLGLLHTFEGFDCEGPGGYIEDTPPEKESTEGCPRGKKTCPGVLDGEGKEVEDPIWNFMDHSWDECYEGFSEGQVRKVRELWGLRGGG</sequence>
<keyword evidence="6" id="KW-0862">Zinc</keyword>
<evidence type="ECO:0000256" key="2">
    <source>
        <dbReference type="ARBA" id="ARBA00022670"/>
    </source>
</evidence>
<dbReference type="PANTHER" id="PTHR47466:SF1">
    <property type="entry name" value="METALLOPROTEASE MEP1 (AFU_ORTHOLOGUE AFUA_1G07730)-RELATED"/>
    <property type="match status" value="1"/>
</dbReference>
<comment type="similarity">
    <text evidence="1">Belongs to the peptidase M43B family.</text>
</comment>
<dbReference type="InterPro" id="IPR008754">
    <property type="entry name" value="Peptidase_M43"/>
</dbReference>
<dbReference type="OrthoDB" id="536211at2759"/>
<evidence type="ECO:0000256" key="10">
    <source>
        <dbReference type="SAM" id="SignalP"/>
    </source>
</evidence>
<keyword evidence="7" id="KW-0482">Metalloprotease</keyword>
<keyword evidence="8" id="KW-1015">Disulfide bond</keyword>
<feature type="region of interest" description="Disordered" evidence="9">
    <location>
        <begin position="244"/>
        <end position="266"/>
    </location>
</feature>
<accession>A0A6A6VAL5</accession>
<dbReference type="PANTHER" id="PTHR47466">
    <property type="match status" value="1"/>
</dbReference>
<feature type="domain" description="Peptidase M43 pregnancy-associated plasma-A" evidence="11">
    <location>
        <begin position="154"/>
        <end position="300"/>
    </location>
</feature>
<evidence type="ECO:0000256" key="9">
    <source>
        <dbReference type="SAM" id="MobiDB-lite"/>
    </source>
</evidence>
<dbReference type="GO" id="GO:0006508">
    <property type="term" value="P:proteolysis"/>
    <property type="evidence" value="ECO:0007669"/>
    <property type="project" value="UniProtKB-KW"/>
</dbReference>
<dbReference type="SUPFAM" id="SSF55486">
    <property type="entry name" value="Metalloproteases ('zincins'), catalytic domain"/>
    <property type="match status" value="1"/>
</dbReference>
<dbReference type="CDD" id="cd04275">
    <property type="entry name" value="ZnMc_pappalysin_like"/>
    <property type="match status" value="1"/>
</dbReference>
<evidence type="ECO:0000256" key="4">
    <source>
        <dbReference type="ARBA" id="ARBA00022729"/>
    </source>
</evidence>
<dbReference type="InterPro" id="IPR024079">
    <property type="entry name" value="MetalloPept_cat_dom_sf"/>
</dbReference>
<gene>
    <name evidence="12" type="ORF">M011DRAFT_78564</name>
</gene>
<dbReference type="Proteomes" id="UP000799440">
    <property type="component" value="Unassembled WGS sequence"/>
</dbReference>
<dbReference type="Pfam" id="PF05572">
    <property type="entry name" value="Peptidase_M43"/>
    <property type="match status" value="1"/>
</dbReference>